<dbReference type="Proteomes" id="UP000658997">
    <property type="component" value="Unassembled WGS sequence"/>
</dbReference>
<dbReference type="GO" id="GO:0042726">
    <property type="term" value="P:flavin-containing compound metabolic process"/>
    <property type="evidence" value="ECO:0007669"/>
    <property type="project" value="TreeGrafter"/>
</dbReference>
<dbReference type="SMART" id="SM00852">
    <property type="entry name" value="MoCF_biosynth"/>
    <property type="match status" value="1"/>
</dbReference>
<dbReference type="InterPro" id="IPR056596">
    <property type="entry name" value="FLAD1_M"/>
</dbReference>
<accession>A0A1K0GED7</accession>
<dbReference type="GO" id="GO:0016740">
    <property type="term" value="F:transferase activity"/>
    <property type="evidence" value="ECO:0007669"/>
    <property type="project" value="UniProtKB-KW"/>
</dbReference>
<dbReference type="InterPro" id="IPR001453">
    <property type="entry name" value="MoaB/Mog_dom"/>
</dbReference>
<organism evidence="2 4">
    <name type="scientific">Ustilago bromivora</name>
    <dbReference type="NCBI Taxonomy" id="307758"/>
    <lineage>
        <taxon>Eukaryota</taxon>
        <taxon>Fungi</taxon>
        <taxon>Dikarya</taxon>
        <taxon>Basidiomycota</taxon>
        <taxon>Ustilaginomycotina</taxon>
        <taxon>Ustilaginomycetes</taxon>
        <taxon>Ustilaginales</taxon>
        <taxon>Ustilaginaceae</taxon>
        <taxon>Ustilago</taxon>
    </lineage>
</organism>
<name>A0A1K0GED7_9BASI</name>
<reference evidence="2" key="2">
    <citation type="submission" date="2016-04" db="EMBL/GenBank/DDBJ databases">
        <authorList>
            <person name="Evans L.H."/>
            <person name="Alamgir A."/>
            <person name="Owens N."/>
            <person name="Weber N.D."/>
            <person name="Virtaneva K."/>
            <person name="Barbian K."/>
            <person name="Babar A."/>
            <person name="Rosenke K."/>
        </authorList>
    </citation>
    <scope>NUCLEOTIDE SEQUENCE</scope>
    <source>
        <strain evidence="2">UB2112</strain>
    </source>
</reference>
<reference evidence="4" key="1">
    <citation type="submission" date="2016-04" db="EMBL/GenBank/DDBJ databases">
        <authorList>
            <person name="Guldener U."/>
            <person name="Guldener U."/>
        </authorList>
    </citation>
    <scope>NUCLEOTIDE SEQUENCE [LARGE SCALE GENOMIC DNA]</scope>
    <source>
        <strain evidence="4">UB2112</strain>
    </source>
</reference>
<dbReference type="InterPro" id="IPR036425">
    <property type="entry name" value="MoaB/Mog-like_dom_sf"/>
</dbReference>
<reference evidence="3" key="3">
    <citation type="submission" date="2018-08" db="EMBL/GenBank/DDBJ databases">
        <authorList>
            <person name="Guldener U."/>
        </authorList>
    </citation>
    <scope>NUCLEOTIDE SEQUENCE</scope>
    <source>
        <strain evidence="3">UB2</strain>
    </source>
</reference>
<dbReference type="SUPFAM" id="SSF53218">
    <property type="entry name" value="Molybdenum cofactor biosynthesis proteins"/>
    <property type="match status" value="1"/>
</dbReference>
<dbReference type="CDD" id="cd00885">
    <property type="entry name" value="cinA"/>
    <property type="match status" value="1"/>
</dbReference>
<evidence type="ECO:0000313" key="4">
    <source>
        <dbReference type="Proteomes" id="UP000179920"/>
    </source>
</evidence>
<dbReference type="Proteomes" id="UP000179920">
    <property type="component" value="Chromosome XXIII"/>
</dbReference>
<gene>
    <name evidence="3" type="ORF">UBRO2_03428</name>
    <name evidence="2" type="ORF">UBRO_13180</name>
</gene>
<dbReference type="OrthoDB" id="448496at2759"/>
<evidence type="ECO:0000313" key="3">
    <source>
        <dbReference type="EMBL" id="SYW80160.1"/>
    </source>
</evidence>
<dbReference type="EMBL" id="LT558139">
    <property type="protein sequence ID" value="SAM86445.1"/>
    <property type="molecule type" value="Genomic_DNA"/>
</dbReference>
<dbReference type="Gene3D" id="3.40.980.10">
    <property type="entry name" value="MoaB/Mog-like domain"/>
    <property type="match status" value="1"/>
</dbReference>
<evidence type="ECO:0000259" key="1">
    <source>
        <dbReference type="SMART" id="SM00852"/>
    </source>
</evidence>
<dbReference type="Pfam" id="PF00994">
    <property type="entry name" value="MoCF_biosynth"/>
    <property type="match status" value="1"/>
</dbReference>
<dbReference type="PANTHER" id="PTHR47675:SF1">
    <property type="entry name" value="MOLYBDOPTERIN BINDING DOMAIN PROTEIN (AFU_ORTHOLOGUE AFUA_5G11210)"/>
    <property type="match status" value="1"/>
</dbReference>
<dbReference type="EMBL" id="ULHB01000064">
    <property type="protein sequence ID" value="SYW80160.1"/>
    <property type="molecule type" value="Genomic_DNA"/>
</dbReference>
<dbReference type="GO" id="GO:0047884">
    <property type="term" value="F:FAD diphosphatase activity"/>
    <property type="evidence" value="ECO:0007669"/>
    <property type="project" value="TreeGrafter"/>
</dbReference>
<dbReference type="AlphaFoldDB" id="A0A1K0GED7"/>
<feature type="domain" description="MoaB/Mog" evidence="1">
    <location>
        <begin position="40"/>
        <end position="214"/>
    </location>
</feature>
<sequence length="310" mass="34770">MSTTKGKPSPQMPTFEKTALPDFSLANPLGSGSKFISTAACLVIGDEVLNGKTKDSNSNYFARFCFDLGIELKRIEVVADDEETMIEAARRLTAQHDLVVSSGGIGPTPDDITYQSMAKAFSEAGELVYDQEVIRRMEENSKVRQVNTNDITNEILSARNRMALLPKQNAETIFPTTTLWVPIVRMAGKLYILPGVPKLFETLLENMRDYIPLDPNHPKPYRVLIHTHLPESNISPFLVKLSEKCREMHIKVGSYPKWNNGVDVSLIGKDWSELQKLIPEVQEAVQGKLIESTQLGNRRGTEKLSQQHRM</sequence>
<dbReference type="PANTHER" id="PTHR47675">
    <property type="entry name" value="MOLYBDOPTERIN BINDING DOMAIN PROTEIN (AFU_ORTHOLOGUE AFUA_5G11210)"/>
    <property type="match status" value="1"/>
</dbReference>
<evidence type="ECO:0000313" key="2">
    <source>
        <dbReference type="EMBL" id="SAM86445.1"/>
    </source>
</evidence>
<proteinExistence type="predicted"/>
<keyword evidence="5" id="KW-1185">Reference proteome</keyword>
<evidence type="ECO:0000313" key="5">
    <source>
        <dbReference type="Proteomes" id="UP000658997"/>
    </source>
</evidence>
<protein>
    <submittedName>
        <fullName evidence="2">Related to 3^-phosphoadenosine 5^-phosphosulfate sulfotransferase (PAPS reductase)/FAD synthetase and related enzymes</fullName>
    </submittedName>
</protein>
<dbReference type="Pfam" id="PF24102">
    <property type="entry name" value="FLAD1_M"/>
    <property type="match status" value="1"/>
</dbReference>
<keyword evidence="2" id="KW-0808">Transferase</keyword>